<accession>A0A183J4T3</accession>
<protein>
    <submittedName>
        <fullName evidence="6">SERPIN domain-containing protein</fullName>
    </submittedName>
</protein>
<evidence type="ECO:0000313" key="6">
    <source>
        <dbReference type="WBParaSite" id="SBAD_0001125701-mRNA-1"/>
    </source>
</evidence>
<dbReference type="WBParaSite" id="SBAD_0001125701-mRNA-1">
    <property type="protein sequence ID" value="SBAD_0001125701-mRNA-1"/>
    <property type="gene ID" value="SBAD_0001125701"/>
</dbReference>
<sequence length="372" mass="41646">MAEFVADFGMLLYVHSGPEEQTNIMFSPLSIFITMCMTFMGSHGETEVEIRNILYKSKLDKNAVQTSVSALLKSLQVNEVGVLLRSANQLFCSETVKLLKSFQDVMTKNFASDVKQLNFADSFQATQKINSWVQQQTEGKINDLLPPDVIDEFTQLVLVNALYFKGDWNTKFNASETVEEDFYSSPSKTVHVPMMKMKGRFLYGEENGYQVMALPYVGQTLAFYIILPTERFGLQSFMKKLTGESLIAFMEDVYPAPVTVSIPKFKLEKALDLKDILTGAGLLTMFEKGKADFTDMNGARDLFVGAAKHKAFIEVNEEGSEAAAATAMVMTNRCAMEVVGDIHFNADHPFLFCITECSTMNILFLGRYMGPQ</sequence>
<dbReference type="AlphaFoldDB" id="A0A183J4T3"/>
<dbReference type="EMBL" id="UZAM01014718">
    <property type="protein sequence ID" value="VDP35330.1"/>
    <property type="molecule type" value="Genomic_DNA"/>
</dbReference>
<dbReference type="Gene3D" id="3.30.497.10">
    <property type="entry name" value="Antithrombin, subunit I, domain 2"/>
    <property type="match status" value="1"/>
</dbReference>
<dbReference type="PANTHER" id="PTHR11461">
    <property type="entry name" value="SERINE PROTEASE INHIBITOR, SERPIN"/>
    <property type="match status" value="1"/>
</dbReference>
<dbReference type="InterPro" id="IPR042178">
    <property type="entry name" value="Serpin_sf_1"/>
</dbReference>
<evidence type="ECO:0000313" key="4">
    <source>
        <dbReference type="EMBL" id="VDP35330.1"/>
    </source>
</evidence>
<dbReference type="SMART" id="SM00093">
    <property type="entry name" value="SERPIN"/>
    <property type="match status" value="1"/>
</dbReference>
<dbReference type="InterPro" id="IPR023796">
    <property type="entry name" value="Serpin_dom"/>
</dbReference>
<reference evidence="6" key="1">
    <citation type="submission" date="2016-06" db="UniProtKB">
        <authorList>
            <consortium name="WormBaseParasite"/>
        </authorList>
    </citation>
    <scope>IDENTIFICATION</scope>
</reference>
<dbReference type="SUPFAM" id="SSF56574">
    <property type="entry name" value="Serpins"/>
    <property type="match status" value="1"/>
</dbReference>
<dbReference type="CDD" id="cd00172">
    <property type="entry name" value="serpin"/>
    <property type="match status" value="1"/>
</dbReference>
<dbReference type="InterPro" id="IPR000215">
    <property type="entry name" value="Serpin_fam"/>
</dbReference>
<proteinExistence type="inferred from homology"/>
<reference evidence="4 5" key="2">
    <citation type="submission" date="2018-11" db="EMBL/GenBank/DDBJ databases">
        <authorList>
            <consortium name="Pathogen Informatics"/>
        </authorList>
    </citation>
    <scope>NUCLEOTIDE SEQUENCE [LARGE SCALE GENOMIC DNA]</scope>
</reference>
<dbReference type="GO" id="GO:0004867">
    <property type="term" value="F:serine-type endopeptidase inhibitor activity"/>
    <property type="evidence" value="ECO:0007669"/>
    <property type="project" value="InterPro"/>
</dbReference>
<keyword evidence="5" id="KW-1185">Reference proteome</keyword>
<dbReference type="PROSITE" id="PS00284">
    <property type="entry name" value="SERPIN"/>
    <property type="match status" value="1"/>
</dbReference>
<dbReference type="GO" id="GO:0005615">
    <property type="term" value="C:extracellular space"/>
    <property type="evidence" value="ECO:0007669"/>
    <property type="project" value="InterPro"/>
</dbReference>
<evidence type="ECO:0000256" key="1">
    <source>
        <dbReference type="ARBA" id="ARBA00009500"/>
    </source>
</evidence>
<comment type="similarity">
    <text evidence="1 2">Belongs to the serpin family.</text>
</comment>
<gene>
    <name evidence="4" type="ORF">SBAD_LOCUS10881</name>
</gene>
<dbReference type="OrthoDB" id="9518664at2759"/>
<feature type="domain" description="Serpin" evidence="3">
    <location>
        <begin position="8"/>
        <end position="371"/>
    </location>
</feature>
<dbReference type="Proteomes" id="UP000270296">
    <property type="component" value="Unassembled WGS sequence"/>
</dbReference>
<name>A0A183J4T3_9BILA</name>
<dbReference type="Pfam" id="PF00079">
    <property type="entry name" value="Serpin"/>
    <property type="match status" value="1"/>
</dbReference>
<dbReference type="InterPro" id="IPR023795">
    <property type="entry name" value="Serpin_CS"/>
</dbReference>
<dbReference type="InterPro" id="IPR036186">
    <property type="entry name" value="Serpin_sf"/>
</dbReference>
<dbReference type="Gene3D" id="2.30.39.10">
    <property type="entry name" value="Alpha-1-antitrypsin, domain 1"/>
    <property type="match status" value="1"/>
</dbReference>
<dbReference type="InterPro" id="IPR042185">
    <property type="entry name" value="Serpin_sf_2"/>
</dbReference>
<dbReference type="PANTHER" id="PTHR11461:SF211">
    <property type="entry name" value="GH10112P-RELATED"/>
    <property type="match status" value="1"/>
</dbReference>
<evidence type="ECO:0000313" key="5">
    <source>
        <dbReference type="Proteomes" id="UP000270296"/>
    </source>
</evidence>
<evidence type="ECO:0000259" key="3">
    <source>
        <dbReference type="SMART" id="SM00093"/>
    </source>
</evidence>
<evidence type="ECO:0000256" key="2">
    <source>
        <dbReference type="RuleBase" id="RU000411"/>
    </source>
</evidence>
<organism evidence="6">
    <name type="scientific">Soboliphyme baturini</name>
    <dbReference type="NCBI Taxonomy" id="241478"/>
    <lineage>
        <taxon>Eukaryota</taxon>
        <taxon>Metazoa</taxon>
        <taxon>Ecdysozoa</taxon>
        <taxon>Nematoda</taxon>
        <taxon>Enoplea</taxon>
        <taxon>Dorylaimia</taxon>
        <taxon>Dioctophymatida</taxon>
        <taxon>Dioctophymatoidea</taxon>
        <taxon>Soboliphymatidae</taxon>
        <taxon>Soboliphyme</taxon>
    </lineage>
</organism>